<gene>
    <name evidence="2" type="ORF">CA260_18265</name>
</gene>
<name>A0A328NXF2_9GAMM</name>
<feature type="transmembrane region" description="Helical" evidence="1">
    <location>
        <begin position="43"/>
        <end position="61"/>
    </location>
</feature>
<dbReference type="OrthoDB" id="5953360at2"/>
<evidence type="ECO:0000256" key="1">
    <source>
        <dbReference type="SAM" id="Phobius"/>
    </source>
</evidence>
<sequence>MQRLSSPSTFFYKRVFPVFWFGFLTVWTVGWTCGSVLTHNLKMLAALPGPVIMALFGFWLFKTLLFDLVDEVWLDGNHLVVKCRDESSRIDLANVINVNASAMTNPPRITLTLRTESPRLGKAVAFIPAGRSGLFALFKPNPVASDLIERIDTLRGRPA</sequence>
<evidence type="ECO:0000313" key="3">
    <source>
        <dbReference type="Proteomes" id="UP000248926"/>
    </source>
</evidence>
<reference evidence="2 3" key="1">
    <citation type="journal article" date="2018" name="Genet. Mol. Biol.">
        <title>The genome sequence of Dyella jiangningensis FCAV SCS01 from a lignocellulose-decomposing microbial consortium metagenome reveals potential for biotechnological applications.</title>
        <authorList>
            <person name="Desiderato J.G."/>
            <person name="Alvarenga D.O."/>
            <person name="Constancio M.T.L."/>
            <person name="Alves L.M.C."/>
            <person name="Varani A.M."/>
        </authorList>
    </citation>
    <scope>NUCLEOTIDE SEQUENCE [LARGE SCALE GENOMIC DNA]</scope>
    <source>
        <strain evidence="2 3">FCAV SCS01</strain>
    </source>
</reference>
<keyword evidence="1" id="KW-0472">Membrane</keyword>
<comment type="caution">
    <text evidence="2">The sequence shown here is derived from an EMBL/GenBank/DDBJ whole genome shotgun (WGS) entry which is preliminary data.</text>
</comment>
<dbReference type="AlphaFoldDB" id="A0A328NXF2"/>
<evidence type="ECO:0008006" key="4">
    <source>
        <dbReference type="Google" id="ProtNLM"/>
    </source>
</evidence>
<dbReference type="Proteomes" id="UP000248926">
    <property type="component" value="Unassembled WGS sequence"/>
</dbReference>
<keyword evidence="1" id="KW-1133">Transmembrane helix</keyword>
<dbReference type="EMBL" id="NFZS01000005">
    <property type="protein sequence ID" value="RAO74927.1"/>
    <property type="molecule type" value="Genomic_DNA"/>
</dbReference>
<proteinExistence type="predicted"/>
<evidence type="ECO:0000313" key="2">
    <source>
        <dbReference type="EMBL" id="RAO74927.1"/>
    </source>
</evidence>
<feature type="transmembrane region" description="Helical" evidence="1">
    <location>
        <begin position="15"/>
        <end position="37"/>
    </location>
</feature>
<organism evidence="2 3">
    <name type="scientific">Dyella jiangningensis</name>
    <dbReference type="NCBI Taxonomy" id="1379159"/>
    <lineage>
        <taxon>Bacteria</taxon>
        <taxon>Pseudomonadati</taxon>
        <taxon>Pseudomonadota</taxon>
        <taxon>Gammaproteobacteria</taxon>
        <taxon>Lysobacterales</taxon>
        <taxon>Rhodanobacteraceae</taxon>
        <taxon>Dyella</taxon>
    </lineage>
</organism>
<accession>A0A328NXF2</accession>
<keyword evidence="3" id="KW-1185">Reference proteome</keyword>
<keyword evidence="1" id="KW-0812">Transmembrane</keyword>
<protein>
    <recommendedName>
        <fullName evidence="4">DUF304 domain-containing protein</fullName>
    </recommendedName>
</protein>